<name>A0A7T8H0W3_CALRO</name>
<feature type="non-terminal residue" evidence="2">
    <location>
        <position position="60"/>
    </location>
</feature>
<proteinExistence type="predicted"/>
<protein>
    <submittedName>
        <fullName evidence="2">Uncharacterized protein</fullName>
    </submittedName>
</protein>
<feature type="non-terminal residue" evidence="2">
    <location>
        <position position="1"/>
    </location>
</feature>
<feature type="region of interest" description="Disordered" evidence="1">
    <location>
        <begin position="36"/>
        <end position="60"/>
    </location>
</feature>
<dbReference type="AlphaFoldDB" id="A0A7T8H0W3"/>
<evidence type="ECO:0000256" key="1">
    <source>
        <dbReference type="SAM" id="MobiDB-lite"/>
    </source>
</evidence>
<keyword evidence="3" id="KW-1185">Reference proteome</keyword>
<evidence type="ECO:0000313" key="3">
    <source>
        <dbReference type="Proteomes" id="UP000595437"/>
    </source>
</evidence>
<dbReference type="Proteomes" id="UP000595437">
    <property type="component" value="Chromosome 10"/>
</dbReference>
<reference evidence="3" key="1">
    <citation type="submission" date="2021-01" db="EMBL/GenBank/DDBJ databases">
        <title>Caligus Genome Assembly.</title>
        <authorList>
            <person name="Gallardo-Escarate C."/>
        </authorList>
    </citation>
    <scope>NUCLEOTIDE SEQUENCE [LARGE SCALE GENOMIC DNA]</scope>
</reference>
<gene>
    <name evidence="2" type="ORF">FKW44_015849</name>
</gene>
<feature type="compositionally biased region" description="Gly residues" evidence="1">
    <location>
        <begin position="36"/>
        <end position="45"/>
    </location>
</feature>
<accession>A0A7T8H0W3</accession>
<evidence type="ECO:0000313" key="2">
    <source>
        <dbReference type="EMBL" id="QQP41465.1"/>
    </source>
</evidence>
<organism evidence="2 3">
    <name type="scientific">Caligus rogercresseyi</name>
    <name type="common">Sea louse</name>
    <dbReference type="NCBI Taxonomy" id="217165"/>
    <lineage>
        <taxon>Eukaryota</taxon>
        <taxon>Metazoa</taxon>
        <taxon>Ecdysozoa</taxon>
        <taxon>Arthropoda</taxon>
        <taxon>Crustacea</taxon>
        <taxon>Multicrustacea</taxon>
        <taxon>Hexanauplia</taxon>
        <taxon>Copepoda</taxon>
        <taxon>Siphonostomatoida</taxon>
        <taxon>Caligidae</taxon>
        <taxon>Caligus</taxon>
    </lineage>
</organism>
<dbReference type="EMBL" id="CP045899">
    <property type="protein sequence ID" value="QQP41465.1"/>
    <property type="molecule type" value="Genomic_DNA"/>
</dbReference>
<sequence length="60" mass="6116">PYPYLSLSMMISDSGSSIDAMLRSASSFSSHFGMNGGALPSGGGVSPNLNPGNPMDQPPK</sequence>